<protein>
    <submittedName>
        <fullName evidence="1">Uncharacterized protein</fullName>
    </submittedName>
</protein>
<accession>A0ACD4RA36</accession>
<dbReference type="EMBL" id="CP126116">
    <property type="protein sequence ID" value="WHZ57002.1"/>
    <property type="molecule type" value="Genomic_DNA"/>
</dbReference>
<proteinExistence type="predicted"/>
<sequence>MDTEKSVSIEEIELPHLFTFEKEQEQVEFGSEKYFKNVYSERINNLLSEFLHCNIEQVISNCDGNVEEIKLKISNLIEVYYQARLKFEKTKQQLRVF</sequence>
<organism evidence="1 2">
    <name type="scientific">Metabacillus hrfriensis</name>
    <dbReference type="NCBI Taxonomy" id="3048891"/>
    <lineage>
        <taxon>Bacteria</taxon>
        <taxon>Bacillati</taxon>
        <taxon>Bacillota</taxon>
        <taxon>Bacilli</taxon>
        <taxon>Bacillales</taxon>
        <taxon>Bacillaceae</taxon>
        <taxon>Metabacillus</taxon>
    </lineage>
</organism>
<name>A0ACD4RA36_9BACI</name>
<evidence type="ECO:0000313" key="1">
    <source>
        <dbReference type="EMBL" id="WHZ57002.1"/>
    </source>
</evidence>
<dbReference type="Proteomes" id="UP001226091">
    <property type="component" value="Chromosome"/>
</dbReference>
<evidence type="ECO:0000313" key="2">
    <source>
        <dbReference type="Proteomes" id="UP001226091"/>
    </source>
</evidence>
<keyword evidence="2" id="KW-1185">Reference proteome</keyword>
<reference evidence="2" key="1">
    <citation type="journal article" date="2025" name="Aquaculture">
        <title>Assessment of the bioflocculant production and safety properties of Metabacillus hrfriensis sp. nov. based on phenotypic and whole-genome sequencing analysis.</title>
        <authorList>
            <person name="Zhang R."/>
            <person name="Zhao Z."/>
            <person name="Luo L."/>
            <person name="Wang S."/>
            <person name="Guo K."/>
            <person name="Xu W."/>
        </authorList>
    </citation>
    <scope>NUCLEOTIDE SEQUENCE [LARGE SCALE GENOMIC DNA]</scope>
    <source>
        <strain evidence="2">CT-WN-B3</strain>
    </source>
</reference>
<gene>
    <name evidence="1" type="ORF">QLQ22_20425</name>
</gene>